<dbReference type="GeneID" id="39710914"/>
<feature type="transmembrane region" description="Helical" evidence="6">
    <location>
        <begin position="256"/>
        <end position="273"/>
    </location>
</feature>
<keyword evidence="3 6" id="KW-0201">Cytochrome c-type biogenesis</keyword>
<dbReference type="AlphaFoldDB" id="A0A481ZJT9"/>
<dbReference type="RefSeq" id="YP_009582659.1">
    <property type="nucleotide sequence ID" value="NC_041556.1"/>
</dbReference>
<dbReference type="GO" id="GO:0009535">
    <property type="term" value="C:chloroplast thylakoid membrane"/>
    <property type="evidence" value="ECO:0007669"/>
    <property type="project" value="UniProtKB-SubCell"/>
</dbReference>
<dbReference type="InterPro" id="IPR045062">
    <property type="entry name" value="Cyt_c_biogenesis_CcsA/CcmC"/>
</dbReference>
<dbReference type="InterPro" id="IPR017562">
    <property type="entry name" value="Cyt_c_biogenesis_CcsA"/>
</dbReference>
<dbReference type="InterPro" id="IPR002541">
    <property type="entry name" value="Cyt_c_assembly"/>
</dbReference>
<dbReference type="GO" id="GO:0017004">
    <property type="term" value="P:cytochrome complex assembly"/>
    <property type="evidence" value="ECO:0007669"/>
    <property type="project" value="UniProtKB-UniRule"/>
</dbReference>
<evidence type="ECO:0000256" key="2">
    <source>
        <dbReference type="ARBA" id="ARBA00022692"/>
    </source>
</evidence>
<keyword evidence="8" id="KW-0150">Chloroplast</keyword>
<reference evidence="8" key="1">
    <citation type="journal article" date="2019" name="J. ISSAAS">
        <title>The Unique Evolutionary Trajectory 1 and Dynamic Conformations of DR and IR/DR coexisting Plastomes of the Early Vascular Plant Selaginellaceae (Lycophyte).</title>
        <authorList>
            <person name="Zhang H.-R."/>
            <person name="Xiang Q.-P."/>
            <person name="Zhang X.-C."/>
        </authorList>
    </citation>
    <scope>NUCLEOTIDE SEQUENCE</scope>
</reference>
<keyword evidence="4 6" id="KW-1133">Transmembrane helix</keyword>
<feature type="transmembrane region" description="Helical" evidence="6">
    <location>
        <begin position="12"/>
        <end position="32"/>
    </location>
</feature>
<accession>A0A481ZJT9</accession>
<evidence type="ECO:0000313" key="8">
    <source>
        <dbReference type="EMBL" id="QBL02085.1"/>
    </source>
</evidence>
<keyword evidence="8" id="KW-0934">Plastid</keyword>
<sequence length="314" mass="35114">MPGTLERISAHILFPLLSIVTVPHWVGPVWESRGAELYKLGRKGMLIALVCVTGLLSNRWLYTGHSPLSDLYESLLFLSWGLCLTHIVLIRGRNDWLGVVTAPGAMLTYGFATISASVGDARSTTLVPASQSYWLMMHVSMMMPSYAALLCGSLLAMAFLVIASRSRPAVSTDSFDTTYPVRPALISMGYPAERPLEILIYSCMSRRRVKLSQWLDRWSNRIISLGFLFLTLGITSGAVRANEAWGYYWNWDPKETWALITWLTFAVYLHTRITRGWQGEKPAIVASLGYLITRIRHSGVNPLGRGPHSHGWLI</sequence>
<keyword evidence="6" id="KW-0793">Thylakoid</keyword>
<dbReference type="HAMAP" id="MF_01391">
    <property type="entry name" value="CytC_CcsA"/>
    <property type="match status" value="1"/>
</dbReference>
<geneLocation type="chloroplast" evidence="8"/>
<name>A0A481ZJT9_9TRAC</name>
<organism evidence="8">
    <name type="scientific">Selaginella lyallii</name>
    <dbReference type="NCBI Taxonomy" id="137159"/>
    <lineage>
        <taxon>Eukaryota</taxon>
        <taxon>Viridiplantae</taxon>
        <taxon>Streptophyta</taxon>
        <taxon>Embryophyta</taxon>
        <taxon>Tracheophyta</taxon>
        <taxon>Lycopodiopsida</taxon>
        <taxon>Selaginellales</taxon>
        <taxon>Selaginellaceae</taxon>
        <taxon>Selaginella</taxon>
    </lineage>
</organism>
<dbReference type="EMBL" id="MK156800">
    <property type="protein sequence ID" value="QBL02085.1"/>
    <property type="molecule type" value="Genomic_DNA"/>
</dbReference>
<evidence type="ECO:0000256" key="3">
    <source>
        <dbReference type="ARBA" id="ARBA00022748"/>
    </source>
</evidence>
<dbReference type="NCBIfam" id="TIGR03144">
    <property type="entry name" value="cytochr_II_ccsB"/>
    <property type="match status" value="1"/>
</dbReference>
<feature type="transmembrane region" description="Helical" evidence="6">
    <location>
        <begin position="139"/>
        <end position="162"/>
    </location>
</feature>
<comment type="function">
    <text evidence="6">Required during biogenesis of c-type cytochromes (cytochrome c6 and cytochrome f) at the step of heme attachment.</text>
</comment>
<comment type="similarity">
    <text evidence="6">Belongs to the CcmF/CycK/Ccl1/NrfE/CcsA family.</text>
</comment>
<feature type="transmembrane region" description="Helical" evidence="6">
    <location>
        <begin position="44"/>
        <end position="62"/>
    </location>
</feature>
<dbReference type="GO" id="GO:0005886">
    <property type="term" value="C:plasma membrane"/>
    <property type="evidence" value="ECO:0007669"/>
    <property type="project" value="TreeGrafter"/>
</dbReference>
<evidence type="ECO:0000256" key="4">
    <source>
        <dbReference type="ARBA" id="ARBA00022989"/>
    </source>
</evidence>
<feature type="transmembrane region" description="Helical" evidence="6">
    <location>
        <begin position="97"/>
        <end position="119"/>
    </location>
</feature>
<feature type="transmembrane region" description="Helical" evidence="6">
    <location>
        <begin position="218"/>
        <end position="236"/>
    </location>
</feature>
<gene>
    <name evidence="6 8" type="primary">ccsA</name>
</gene>
<comment type="subcellular location">
    <subcellularLocation>
        <location evidence="1">Membrane</location>
        <topology evidence="1">Multi-pass membrane protein</topology>
    </subcellularLocation>
    <subcellularLocation>
        <location evidence="6">Plastid</location>
        <location evidence="6">Chloroplast thylakoid membrane</location>
        <topology evidence="6">Multi-pass membrane protein</topology>
    </subcellularLocation>
</comment>
<dbReference type="PANTHER" id="PTHR30071">
    <property type="entry name" value="HEME EXPORTER PROTEIN C"/>
    <property type="match status" value="1"/>
</dbReference>
<protein>
    <recommendedName>
        <fullName evidence="6">Cytochrome c biogenesis protein CcsA</fullName>
    </recommendedName>
</protein>
<keyword evidence="5 6" id="KW-0472">Membrane</keyword>
<dbReference type="Pfam" id="PF01578">
    <property type="entry name" value="Cytochrom_C_asm"/>
    <property type="match status" value="1"/>
</dbReference>
<proteinExistence type="inferred from homology"/>
<feature type="domain" description="Cytochrome c assembly protein" evidence="7">
    <location>
        <begin position="68"/>
        <end position="308"/>
    </location>
</feature>
<feature type="transmembrane region" description="Helical" evidence="6">
    <location>
        <begin position="74"/>
        <end position="90"/>
    </location>
</feature>
<dbReference type="GO" id="GO:0020037">
    <property type="term" value="F:heme binding"/>
    <property type="evidence" value="ECO:0007669"/>
    <property type="project" value="InterPro"/>
</dbReference>
<evidence type="ECO:0000256" key="5">
    <source>
        <dbReference type="ARBA" id="ARBA00023136"/>
    </source>
</evidence>
<dbReference type="PANTHER" id="PTHR30071:SF1">
    <property type="entry name" value="CYTOCHROME B_B6 PROTEIN-RELATED"/>
    <property type="match status" value="1"/>
</dbReference>
<evidence type="ECO:0000259" key="7">
    <source>
        <dbReference type="Pfam" id="PF01578"/>
    </source>
</evidence>
<keyword evidence="2 6" id="KW-0812">Transmembrane</keyword>
<evidence type="ECO:0000256" key="1">
    <source>
        <dbReference type="ARBA" id="ARBA00004141"/>
    </source>
</evidence>
<evidence type="ECO:0000256" key="6">
    <source>
        <dbReference type="HAMAP-Rule" id="MF_01391"/>
    </source>
</evidence>
<comment type="subunit">
    <text evidence="6">May interact with Ccs1.</text>
</comment>